<accession>Q393Z7</accession>
<evidence type="ECO:0000313" key="2">
    <source>
        <dbReference type="EMBL" id="ABB12219.1"/>
    </source>
</evidence>
<feature type="region of interest" description="Disordered" evidence="1">
    <location>
        <begin position="30"/>
        <end position="51"/>
    </location>
</feature>
<reference evidence="2" key="1">
    <citation type="submission" date="2005-10" db="EMBL/GenBank/DDBJ databases">
        <title>Complete sequence of chromosome 2 of Burkholderia sp. 383.</title>
        <authorList>
            <consortium name="US DOE Joint Genome Institute"/>
            <person name="Copeland A."/>
            <person name="Lucas S."/>
            <person name="Lapidus A."/>
            <person name="Barry K."/>
            <person name="Detter J.C."/>
            <person name="Glavina T."/>
            <person name="Hammon N."/>
            <person name="Israni S."/>
            <person name="Pitluck S."/>
            <person name="Chain P."/>
            <person name="Malfatti S."/>
            <person name="Shin M."/>
            <person name="Vergez L."/>
            <person name="Schmutz J."/>
            <person name="Larimer F."/>
            <person name="Land M."/>
            <person name="Kyrpides N."/>
            <person name="Lykidis A."/>
            <person name="Richardson P."/>
        </authorList>
    </citation>
    <scope>NUCLEOTIDE SEQUENCE [LARGE SCALE GENOMIC DNA]</scope>
    <source>
        <strain evidence="2">383</strain>
    </source>
</reference>
<dbReference type="PATRIC" id="fig|482957.22.peg.5859"/>
<sequence length="84" mass="9636">MTRSRVSFAACQLPRMVRFAIFRSIVAASVQRSTRRRARPRDETTGRHRGNRLLEVDQPLYDATPRLVRRASAPGCDLNRGFHV</sequence>
<dbReference type="AlphaFoldDB" id="Q393Z7"/>
<evidence type="ECO:0000256" key="1">
    <source>
        <dbReference type="SAM" id="MobiDB-lite"/>
    </source>
</evidence>
<proteinExistence type="predicted"/>
<evidence type="ECO:0000313" key="3">
    <source>
        <dbReference type="Proteomes" id="UP000002705"/>
    </source>
</evidence>
<protein>
    <submittedName>
        <fullName evidence="2">Uncharacterized protein</fullName>
    </submittedName>
</protein>
<dbReference type="Proteomes" id="UP000002705">
    <property type="component" value="Chromosome 2"/>
</dbReference>
<keyword evidence="3" id="KW-1185">Reference proteome</keyword>
<gene>
    <name evidence="2" type="ordered locus">Bcep18194_B2108</name>
</gene>
<dbReference type="HOGENOM" id="CLU_2521220_0_0_4"/>
<organism evidence="2 3">
    <name type="scientific">Burkholderia lata (strain ATCC 17760 / DSM 23089 / LMG 22485 / NCIMB 9086 / R18194 / 383)</name>
    <dbReference type="NCBI Taxonomy" id="482957"/>
    <lineage>
        <taxon>Bacteria</taxon>
        <taxon>Pseudomonadati</taxon>
        <taxon>Pseudomonadota</taxon>
        <taxon>Betaproteobacteria</taxon>
        <taxon>Burkholderiales</taxon>
        <taxon>Burkholderiaceae</taxon>
        <taxon>Burkholderia</taxon>
        <taxon>Burkholderia cepacia complex</taxon>
    </lineage>
</organism>
<dbReference type="EMBL" id="CP000152">
    <property type="protein sequence ID" value="ABB12219.1"/>
    <property type="molecule type" value="Genomic_DNA"/>
</dbReference>
<name>Q393Z7_BURL3</name>
<dbReference type="KEGG" id="bur:Bcep18194_B2108"/>